<dbReference type="SUPFAM" id="SSF53822">
    <property type="entry name" value="Periplasmic binding protein-like I"/>
    <property type="match status" value="1"/>
</dbReference>
<feature type="compositionally biased region" description="Pro residues" evidence="3">
    <location>
        <begin position="443"/>
        <end position="452"/>
    </location>
</feature>
<evidence type="ECO:0000313" key="6">
    <source>
        <dbReference type="Proteomes" id="UP000663444"/>
    </source>
</evidence>
<evidence type="ECO:0000256" key="3">
    <source>
        <dbReference type="SAM" id="MobiDB-lite"/>
    </source>
</evidence>
<sequence>MSLSIRTVAAVAPRLVRLLAAALLVWPLAGQARIEFGASARAADATVGCMFPLAGRAAIYGRDSIAGMKLALADLQAEFASTVPAGAVPKLRILVEDDRSKVSVATRIAENFVDRDKVKFLCGIVSSGVAQAVSRVSKARQVIMIGTDHASSRLTVEEFHRHYFRVSNDTWTSMAAGARYLAEMQKKSGWKRLAFIGPDYDYGHIAWRDLEAALAGLGVNYEKAGHLWPRLYEPDYSAHIAELAAAKPDVIVTALWGGDFIAFLKQALAAGLLDKAKLANFDTGGNFDVLASLGEQAPAGLILSARHHNNWPETPRNRKFVNDFFALEGRFPTYAAEGAYAGIMAIGRSLALAGKRASNEQIIRTLEGLHLALPEDPDGHVSHIDPDTHQILQTQAIGEVVPNTAFPPAKVMLGRWVVYRAEELQPPLDLVRNRRAREHGTPGSPPVSPPPK</sequence>
<evidence type="ECO:0000256" key="1">
    <source>
        <dbReference type="ARBA" id="ARBA00010062"/>
    </source>
</evidence>
<protein>
    <submittedName>
        <fullName evidence="5">ABC transporter substrate-binding protein</fullName>
    </submittedName>
</protein>
<feature type="region of interest" description="Disordered" evidence="3">
    <location>
        <begin position="430"/>
        <end position="452"/>
    </location>
</feature>
<comment type="similarity">
    <text evidence="1">Belongs to the leucine-binding protein family.</text>
</comment>
<dbReference type="PANTHER" id="PTHR30483">
    <property type="entry name" value="LEUCINE-SPECIFIC-BINDING PROTEIN"/>
    <property type="match status" value="1"/>
</dbReference>
<reference evidence="5" key="1">
    <citation type="submission" date="2020-11" db="EMBL/GenBank/DDBJ databases">
        <title>Azospira restricta DSM 18626 genome sequence.</title>
        <authorList>
            <person name="Moe W.M."/>
        </authorList>
    </citation>
    <scope>NUCLEOTIDE SEQUENCE</scope>
    <source>
        <strain evidence="5">DSM 18626</strain>
    </source>
</reference>
<feature type="domain" description="Leucine-binding protein" evidence="4">
    <location>
        <begin position="46"/>
        <end position="401"/>
    </location>
</feature>
<dbReference type="InterPro" id="IPR028082">
    <property type="entry name" value="Peripla_BP_I"/>
</dbReference>
<dbReference type="Gene3D" id="3.40.50.2300">
    <property type="match status" value="2"/>
</dbReference>
<dbReference type="KEGG" id="ares:IWH25_11855"/>
<dbReference type="CDD" id="cd06330">
    <property type="entry name" value="PBP1_As_SBP-like"/>
    <property type="match status" value="1"/>
</dbReference>
<dbReference type="EMBL" id="CP064781">
    <property type="protein sequence ID" value="QRJ62477.1"/>
    <property type="molecule type" value="Genomic_DNA"/>
</dbReference>
<dbReference type="PANTHER" id="PTHR30483:SF37">
    <property type="entry name" value="ABC TRANSPORTER SUBSTRATE-BINDING PROTEIN"/>
    <property type="match status" value="1"/>
</dbReference>
<evidence type="ECO:0000313" key="5">
    <source>
        <dbReference type="EMBL" id="QRJ62477.1"/>
    </source>
</evidence>
<accession>A0A974PVW4</accession>
<dbReference type="Pfam" id="PF13458">
    <property type="entry name" value="Peripla_BP_6"/>
    <property type="match status" value="1"/>
</dbReference>
<proteinExistence type="inferred from homology"/>
<dbReference type="AlphaFoldDB" id="A0A974PVW4"/>
<gene>
    <name evidence="5" type="ORF">IWH25_11855</name>
</gene>
<dbReference type="Proteomes" id="UP000663444">
    <property type="component" value="Chromosome"/>
</dbReference>
<evidence type="ECO:0000256" key="2">
    <source>
        <dbReference type="ARBA" id="ARBA00022729"/>
    </source>
</evidence>
<keyword evidence="6" id="KW-1185">Reference proteome</keyword>
<organism evidence="5 6">
    <name type="scientific">Azospira restricta</name>
    <dbReference type="NCBI Taxonomy" id="404405"/>
    <lineage>
        <taxon>Bacteria</taxon>
        <taxon>Pseudomonadati</taxon>
        <taxon>Pseudomonadota</taxon>
        <taxon>Betaproteobacteria</taxon>
        <taxon>Rhodocyclales</taxon>
        <taxon>Rhodocyclaceae</taxon>
        <taxon>Azospira</taxon>
    </lineage>
</organism>
<evidence type="ECO:0000259" key="4">
    <source>
        <dbReference type="Pfam" id="PF13458"/>
    </source>
</evidence>
<dbReference type="InterPro" id="IPR028081">
    <property type="entry name" value="Leu-bd"/>
</dbReference>
<dbReference type="InterPro" id="IPR051010">
    <property type="entry name" value="BCAA_transport"/>
</dbReference>
<keyword evidence="2" id="KW-0732">Signal</keyword>
<name>A0A974PVW4_9RHOO</name>
<dbReference type="RefSeq" id="WP_203386009.1">
    <property type="nucleotide sequence ID" value="NZ_CP064781.1"/>
</dbReference>